<gene>
    <name evidence="5" type="ORF">WALSEDRAFT_60222</name>
</gene>
<dbReference type="GO" id="GO:0008168">
    <property type="term" value="F:methyltransferase activity"/>
    <property type="evidence" value="ECO:0007669"/>
    <property type="project" value="UniProtKB-KW"/>
</dbReference>
<dbReference type="Gene3D" id="3.40.50.150">
    <property type="entry name" value="Vaccinia Virus protein VP39"/>
    <property type="match status" value="1"/>
</dbReference>
<dbReference type="HOGENOM" id="CLU_065920_2_2_1"/>
<accession>I4YCQ0</accession>
<dbReference type="GO" id="GO:0032259">
    <property type="term" value="P:methylation"/>
    <property type="evidence" value="ECO:0007669"/>
    <property type="project" value="UniProtKB-KW"/>
</dbReference>
<dbReference type="PANTHER" id="PTHR12176">
    <property type="entry name" value="SAM-DEPENDENT METHYLTRANSFERASE SUPERFAMILY PROTEIN"/>
    <property type="match status" value="1"/>
</dbReference>
<keyword evidence="6" id="KW-1185">Reference proteome</keyword>
<dbReference type="SUPFAM" id="SSF53335">
    <property type="entry name" value="S-adenosyl-L-methionine-dependent methyltransferases"/>
    <property type="match status" value="1"/>
</dbReference>
<dbReference type="EMBL" id="JH668230">
    <property type="protein sequence ID" value="EIM21742.1"/>
    <property type="molecule type" value="Genomic_DNA"/>
</dbReference>
<protein>
    <submittedName>
        <fullName evidence="5">S-adenosyl-L-methionine-dependent methyltransferase</fullName>
    </submittedName>
</protein>
<evidence type="ECO:0000259" key="4">
    <source>
        <dbReference type="Pfam" id="PF13847"/>
    </source>
</evidence>
<dbReference type="RefSeq" id="XP_006958053.1">
    <property type="nucleotide sequence ID" value="XM_006957991.1"/>
</dbReference>
<evidence type="ECO:0000256" key="1">
    <source>
        <dbReference type="ARBA" id="ARBA00008361"/>
    </source>
</evidence>
<comment type="similarity">
    <text evidence="1">Belongs to the methyltransferase superfamily.</text>
</comment>
<proteinExistence type="inferred from homology"/>
<evidence type="ECO:0000256" key="2">
    <source>
        <dbReference type="ARBA" id="ARBA00022603"/>
    </source>
</evidence>
<reference evidence="5 6" key="1">
    <citation type="journal article" date="2012" name="Fungal Genet. Biol.">
        <title>The genome of the xerotolerant mold Wallemia sebi reveals adaptations to osmotic stress and suggests cryptic sexual reproduction.</title>
        <authorList>
            <person name="Padamsee M."/>
            <person name="Kumar T.K.A."/>
            <person name="Riley R."/>
            <person name="Binder M."/>
            <person name="Boyd A."/>
            <person name="Calvo A.M."/>
            <person name="Furukawa K."/>
            <person name="Hesse C."/>
            <person name="Hohmann S."/>
            <person name="James T.Y."/>
            <person name="LaButti K."/>
            <person name="Lapidus A."/>
            <person name="Lindquist E."/>
            <person name="Lucas S."/>
            <person name="Miller K."/>
            <person name="Shantappa S."/>
            <person name="Grigoriev I.V."/>
            <person name="Hibbett D.S."/>
            <person name="McLaughlin D.J."/>
            <person name="Spatafora J.W."/>
            <person name="Aime M.C."/>
        </authorList>
    </citation>
    <scope>NUCLEOTIDE SEQUENCE [LARGE SCALE GENOMIC DNA]</scope>
    <source>
        <strain evidence="6">ATCC MYA-4683 / CBS 633.66</strain>
    </source>
</reference>
<dbReference type="CDD" id="cd02440">
    <property type="entry name" value="AdoMet_MTases"/>
    <property type="match status" value="1"/>
</dbReference>
<keyword evidence="2 5" id="KW-0489">Methyltransferase</keyword>
<feature type="domain" description="Methyltransferase" evidence="4">
    <location>
        <begin position="47"/>
        <end position="166"/>
    </location>
</feature>
<dbReference type="OMA" id="HWAVMDA"/>
<dbReference type="InterPro" id="IPR051419">
    <property type="entry name" value="Lys/N-term_MeTrsfase_sf"/>
</dbReference>
<organism evidence="5 6">
    <name type="scientific">Wallemia mellicola (strain ATCC MYA-4683 / CBS 633.66)</name>
    <name type="common">Wallemia sebi (CBS 633.66)</name>
    <dbReference type="NCBI Taxonomy" id="671144"/>
    <lineage>
        <taxon>Eukaryota</taxon>
        <taxon>Fungi</taxon>
        <taxon>Dikarya</taxon>
        <taxon>Basidiomycota</taxon>
        <taxon>Wallemiomycotina</taxon>
        <taxon>Wallemiomycetes</taxon>
        <taxon>Wallemiales</taxon>
        <taxon>Wallemiaceae</taxon>
        <taxon>Wallemia</taxon>
    </lineage>
</organism>
<sequence length="207" mass="24338">MDLVANKTADYMTQEYWDERYTKDNGDFDWFKKYSDIREHLAPLIPNKDARILMLGCGNSTLSRDMYDDGYHNILNIDYSPVCIEKMREANIDRVGMEWSVMDIRKLDLPDNSFDVAIDKGTMDALLAGVKDPWNPSEEIVENCVSEVREVERVLKKNPESIFIYFTFGQPHFRRSILNVNPEWSLTVQEVGDWFSYFLYTLKYNKL</sequence>
<keyword evidence="3 5" id="KW-0808">Transferase</keyword>
<name>I4YCQ0_WALMC</name>
<dbReference type="Pfam" id="PF13847">
    <property type="entry name" value="Methyltransf_31"/>
    <property type="match status" value="1"/>
</dbReference>
<dbReference type="KEGG" id="wse:WALSEDRAFT_60222"/>
<evidence type="ECO:0000313" key="5">
    <source>
        <dbReference type="EMBL" id="EIM21742.1"/>
    </source>
</evidence>
<dbReference type="eggNOG" id="KOG2352">
    <property type="taxonomic scope" value="Eukaryota"/>
</dbReference>
<dbReference type="AlphaFoldDB" id="I4YCQ0"/>
<dbReference type="OrthoDB" id="411785at2759"/>
<dbReference type="Proteomes" id="UP000005242">
    <property type="component" value="Unassembled WGS sequence"/>
</dbReference>
<evidence type="ECO:0000256" key="3">
    <source>
        <dbReference type="ARBA" id="ARBA00022679"/>
    </source>
</evidence>
<dbReference type="PANTHER" id="PTHR12176:SF80">
    <property type="entry name" value="EEF1A LYSINE METHYLTRANSFERASE 4"/>
    <property type="match status" value="1"/>
</dbReference>
<dbReference type="InParanoid" id="I4YCQ0"/>
<dbReference type="InterPro" id="IPR025714">
    <property type="entry name" value="Methyltranfer_dom"/>
</dbReference>
<evidence type="ECO:0000313" key="6">
    <source>
        <dbReference type="Proteomes" id="UP000005242"/>
    </source>
</evidence>
<dbReference type="GeneID" id="18473822"/>
<dbReference type="InterPro" id="IPR029063">
    <property type="entry name" value="SAM-dependent_MTases_sf"/>
</dbReference>